<evidence type="ECO:0000259" key="2">
    <source>
        <dbReference type="Pfam" id="PF03168"/>
    </source>
</evidence>
<proteinExistence type="predicted"/>
<keyword evidence="1" id="KW-0732">Signal</keyword>
<name>A0A432X9Q7_9GAMM</name>
<reference evidence="3 4" key="1">
    <citation type="journal article" date="2011" name="Front. Microbiol.">
        <title>Genomic signatures of strain selection and enhancement in Bacillus atrophaeus var. globigii, a historical biowarfare simulant.</title>
        <authorList>
            <person name="Gibbons H.S."/>
            <person name="Broomall S.M."/>
            <person name="McNew L.A."/>
            <person name="Daligault H."/>
            <person name="Chapman C."/>
            <person name="Bruce D."/>
            <person name="Karavis M."/>
            <person name="Krepps M."/>
            <person name="McGregor P.A."/>
            <person name="Hong C."/>
            <person name="Park K.H."/>
            <person name="Akmal A."/>
            <person name="Feldman A."/>
            <person name="Lin J.S."/>
            <person name="Chang W.E."/>
            <person name="Higgs B.W."/>
            <person name="Demirev P."/>
            <person name="Lindquist J."/>
            <person name="Liem A."/>
            <person name="Fochler E."/>
            <person name="Read T.D."/>
            <person name="Tapia R."/>
            <person name="Johnson S."/>
            <person name="Bishop-Lilly K.A."/>
            <person name="Detter C."/>
            <person name="Han C."/>
            <person name="Sozhamannan S."/>
            <person name="Rosenzweig C.N."/>
            <person name="Skowronski E.W."/>
        </authorList>
    </citation>
    <scope>NUCLEOTIDE SEQUENCE [LARGE SCALE GENOMIC DNA]</scope>
    <source>
        <strain evidence="3 4">AIT1</strain>
    </source>
</reference>
<sequence>MKHGLFKTSALIAASSLLLSACSVVKDQITDKVSFDLAAVNANMSLQQDGTYIPDLVTDLAVQVSIGNASPVQLRLTQVNYQVYMGEALIAEGANSDQLAIAANGGTGDITLRIALSGKKLLTEGLKLKRGESLPPFRVEGAAQVGTPIGQYALPFTLNYNEETKPSN</sequence>
<dbReference type="PROSITE" id="PS51257">
    <property type="entry name" value="PROKAR_LIPOPROTEIN"/>
    <property type="match status" value="1"/>
</dbReference>
<dbReference type="InterPro" id="IPR004864">
    <property type="entry name" value="LEA_2"/>
</dbReference>
<feature type="signal peptide" evidence="1">
    <location>
        <begin position="1"/>
        <end position="20"/>
    </location>
</feature>
<comment type="caution">
    <text evidence="3">The sequence shown here is derived from an EMBL/GenBank/DDBJ whole genome shotgun (WGS) entry which is preliminary data.</text>
</comment>
<dbReference type="RefSeq" id="WP_126756551.1">
    <property type="nucleotide sequence ID" value="NZ_PIPQ01000001.1"/>
</dbReference>
<evidence type="ECO:0000256" key="1">
    <source>
        <dbReference type="SAM" id="SignalP"/>
    </source>
</evidence>
<keyword evidence="4" id="KW-1185">Reference proteome</keyword>
<protein>
    <recommendedName>
        <fullName evidence="2">Late embryogenesis abundant protein LEA-2 subgroup domain-containing protein</fullName>
    </recommendedName>
</protein>
<organism evidence="3 4">
    <name type="scientific">Aliidiomarina taiwanensis</name>
    <dbReference type="NCBI Taxonomy" id="946228"/>
    <lineage>
        <taxon>Bacteria</taxon>
        <taxon>Pseudomonadati</taxon>
        <taxon>Pseudomonadota</taxon>
        <taxon>Gammaproteobacteria</taxon>
        <taxon>Alteromonadales</taxon>
        <taxon>Idiomarinaceae</taxon>
        <taxon>Aliidiomarina</taxon>
    </lineage>
</organism>
<dbReference type="Proteomes" id="UP000286976">
    <property type="component" value="Unassembled WGS sequence"/>
</dbReference>
<gene>
    <name evidence="3" type="ORF">CWE15_03035</name>
</gene>
<evidence type="ECO:0000313" key="4">
    <source>
        <dbReference type="Proteomes" id="UP000286976"/>
    </source>
</evidence>
<dbReference type="AlphaFoldDB" id="A0A432X9Q7"/>
<feature type="domain" description="Late embryogenesis abundant protein LEA-2 subgroup" evidence="2">
    <location>
        <begin position="64"/>
        <end position="157"/>
    </location>
</feature>
<dbReference type="SUPFAM" id="SSF117070">
    <property type="entry name" value="LEA14-like"/>
    <property type="match status" value="1"/>
</dbReference>
<accession>A0A432X9Q7</accession>
<dbReference type="Pfam" id="PF03168">
    <property type="entry name" value="LEA_2"/>
    <property type="match status" value="1"/>
</dbReference>
<feature type="chain" id="PRO_5019449794" description="Late embryogenesis abundant protein LEA-2 subgroup domain-containing protein" evidence="1">
    <location>
        <begin position="21"/>
        <end position="168"/>
    </location>
</feature>
<dbReference type="Gene3D" id="2.60.40.1820">
    <property type="match status" value="1"/>
</dbReference>
<dbReference type="EMBL" id="PIPQ01000001">
    <property type="protein sequence ID" value="RUO44155.1"/>
    <property type="molecule type" value="Genomic_DNA"/>
</dbReference>
<evidence type="ECO:0000313" key="3">
    <source>
        <dbReference type="EMBL" id="RUO44155.1"/>
    </source>
</evidence>